<sequence>MDILVICFIQETDQRKSTYRNKENCLKEAQPVATYIVPPKLKNRSKSITTESNVPNGASQCDLTTISFTDNCFNASFICYSNHVSQSNTSRTLSEPPDLPLIPLSRTNRRLTTSWSYGLRSFSVHHSGFIRKWLLTPDLETNMTVSPMIQIHHIRKTNIHALQNHLQDSKNPQSIVIVGSPALMDPKIQAEVSYPKNSLLRFHSQP</sequence>
<evidence type="ECO:0000313" key="1">
    <source>
        <dbReference type="EMBL" id="EFP03380.1"/>
    </source>
</evidence>
<dbReference type="InParanoid" id="E3MJ19"/>
<organism evidence="2">
    <name type="scientific">Caenorhabditis remanei</name>
    <name type="common">Caenorhabditis vulgaris</name>
    <dbReference type="NCBI Taxonomy" id="31234"/>
    <lineage>
        <taxon>Eukaryota</taxon>
        <taxon>Metazoa</taxon>
        <taxon>Ecdysozoa</taxon>
        <taxon>Nematoda</taxon>
        <taxon>Chromadorea</taxon>
        <taxon>Rhabditida</taxon>
        <taxon>Rhabditina</taxon>
        <taxon>Rhabditomorpha</taxon>
        <taxon>Rhabditoidea</taxon>
        <taxon>Rhabditidae</taxon>
        <taxon>Peloderinae</taxon>
        <taxon>Caenorhabditis</taxon>
    </lineage>
</organism>
<dbReference type="AlphaFoldDB" id="E3MJ19"/>
<dbReference type="Proteomes" id="UP000008281">
    <property type="component" value="Unassembled WGS sequence"/>
</dbReference>
<proteinExistence type="predicted"/>
<reference evidence="1" key="1">
    <citation type="submission" date="2007-07" db="EMBL/GenBank/DDBJ databases">
        <title>PCAP assembly of the Caenorhabditis remanei genome.</title>
        <authorList>
            <consortium name="The Caenorhabditis remanei Sequencing Consortium"/>
            <person name="Wilson R.K."/>
        </authorList>
    </citation>
    <scope>NUCLEOTIDE SEQUENCE [LARGE SCALE GENOMIC DNA]</scope>
    <source>
        <strain evidence="1">PB4641</strain>
    </source>
</reference>
<keyword evidence="2" id="KW-1185">Reference proteome</keyword>
<gene>
    <name evidence="1" type="ORF">CRE_09536</name>
</gene>
<evidence type="ECO:0000313" key="2">
    <source>
        <dbReference type="Proteomes" id="UP000008281"/>
    </source>
</evidence>
<protein>
    <submittedName>
        <fullName evidence="1">Uncharacterized protein</fullName>
    </submittedName>
</protein>
<accession>E3MJ19</accession>
<dbReference type="EMBL" id="DS268449">
    <property type="protein sequence ID" value="EFP03380.1"/>
    <property type="molecule type" value="Genomic_DNA"/>
</dbReference>
<name>E3MJ19_CAERE</name>
<dbReference type="HOGENOM" id="CLU_1333037_0_0_1"/>